<dbReference type="RefSeq" id="WP_379855325.1">
    <property type="nucleotide sequence ID" value="NZ_JBHZPZ010000013.1"/>
</dbReference>
<accession>A0ABW6HYR6</accession>
<evidence type="ECO:0000313" key="2">
    <source>
        <dbReference type="Proteomes" id="UP001600109"/>
    </source>
</evidence>
<dbReference type="Proteomes" id="UP001600109">
    <property type="component" value="Unassembled WGS sequence"/>
</dbReference>
<proteinExistence type="predicted"/>
<name>A0ABW6HYR6_9FLAO</name>
<organism evidence="1 2">
    <name type="scientific">Flavobacterium xylosi</name>
    <dbReference type="NCBI Taxonomy" id="3230415"/>
    <lineage>
        <taxon>Bacteria</taxon>
        <taxon>Pseudomonadati</taxon>
        <taxon>Bacteroidota</taxon>
        <taxon>Flavobacteriia</taxon>
        <taxon>Flavobacteriales</taxon>
        <taxon>Flavobacteriaceae</taxon>
        <taxon>Flavobacterium</taxon>
    </lineage>
</organism>
<evidence type="ECO:0000313" key="1">
    <source>
        <dbReference type="EMBL" id="MFE3868715.1"/>
    </source>
</evidence>
<comment type="caution">
    <text evidence="1">The sequence shown here is derived from an EMBL/GenBank/DDBJ whole genome shotgun (WGS) entry which is preliminary data.</text>
</comment>
<keyword evidence="2" id="KW-1185">Reference proteome</keyword>
<dbReference type="EMBL" id="JBHZPZ010000013">
    <property type="protein sequence ID" value="MFE3868715.1"/>
    <property type="molecule type" value="Genomic_DNA"/>
</dbReference>
<reference evidence="1 2" key="1">
    <citation type="submission" date="2024-06" db="EMBL/GenBank/DDBJ databases">
        <title>Flavobacterium spp. isolated from glacier.</title>
        <authorList>
            <person name="Han D."/>
        </authorList>
    </citation>
    <scope>NUCLEOTIDE SEQUENCE [LARGE SCALE GENOMIC DNA]</scope>
    <source>
        <strain evidence="1 2">LS2P90</strain>
    </source>
</reference>
<sequence length="77" mass="9070">MCNIQVNAQQELLLKFFDEMVDPSSMAKHLRRATYLIAQSYIRSAENTNPMRQEWADDSFYFLNELAEVLEPVLEKK</sequence>
<protein>
    <submittedName>
        <fullName evidence="1">Uncharacterized protein</fullName>
    </submittedName>
</protein>
<gene>
    <name evidence="1" type="ORF">ACFX5E_11600</name>
</gene>